<dbReference type="AlphaFoldDB" id="A0A063BLN4"/>
<name>A0A063BLN4_USTVR</name>
<feature type="region of interest" description="Disordered" evidence="1">
    <location>
        <begin position="1"/>
        <end position="36"/>
    </location>
</feature>
<organism evidence="2 5">
    <name type="scientific">Ustilaginoidea virens</name>
    <name type="common">Rice false smut fungus</name>
    <name type="synonym">Villosiclava virens</name>
    <dbReference type="NCBI Taxonomy" id="1159556"/>
    <lineage>
        <taxon>Eukaryota</taxon>
        <taxon>Fungi</taxon>
        <taxon>Dikarya</taxon>
        <taxon>Ascomycota</taxon>
        <taxon>Pezizomycotina</taxon>
        <taxon>Sordariomycetes</taxon>
        <taxon>Hypocreomycetidae</taxon>
        <taxon>Hypocreales</taxon>
        <taxon>Clavicipitaceae</taxon>
        <taxon>Ustilaginoidea</taxon>
    </lineage>
</organism>
<dbReference type="EMBL" id="BBTG02000003">
    <property type="protein sequence ID" value="GAO19303.1"/>
    <property type="molecule type" value="Genomic_DNA"/>
</dbReference>
<dbReference type="EMBL" id="CP072756">
    <property type="protein sequence ID" value="QUC20951.1"/>
    <property type="molecule type" value="Genomic_DNA"/>
</dbReference>
<dbReference type="KEGG" id="uvi:66065970"/>
<dbReference type="Proteomes" id="UP000027002">
    <property type="component" value="Chromosome 4"/>
</dbReference>
<dbReference type="GeneID" id="66065970"/>
<dbReference type="Proteomes" id="UP000054053">
    <property type="component" value="Unassembled WGS sequence"/>
</dbReference>
<reference evidence="2" key="1">
    <citation type="journal article" date="2016" name="Genome Announc.">
        <title>Genome Sequence of Ustilaginoidea virens IPU010, a Rice Pathogenic Fungus Causing False Smut.</title>
        <authorList>
            <person name="Kumagai T."/>
            <person name="Ishii T."/>
            <person name="Terai G."/>
            <person name="Umemura M."/>
            <person name="Machida M."/>
            <person name="Asai K."/>
        </authorList>
    </citation>
    <scope>NUCLEOTIDE SEQUENCE [LARGE SCALE GENOMIC DNA]</scope>
    <source>
        <strain evidence="2">IPU010</strain>
    </source>
</reference>
<sequence length="118" mass="12712">MPCQVGSSENSKDKLSAIQPLSPDSGNSQEKPSAWQKTMKPVLNSKVMRPGVVRSPPSTTLASLPYPGYVEDGEESRRRRIGESQPQLVPDDFIVGKCKAEELGGFACRGLGGHASRE</sequence>
<keyword evidence="4" id="KW-1185">Reference proteome</keyword>
<evidence type="ECO:0000313" key="4">
    <source>
        <dbReference type="Proteomes" id="UP000027002"/>
    </source>
</evidence>
<proteinExistence type="predicted"/>
<accession>A0A063BLN4</accession>
<protein>
    <submittedName>
        <fullName evidence="2">Uncharacterized protein</fullName>
    </submittedName>
</protein>
<evidence type="ECO:0000256" key="1">
    <source>
        <dbReference type="SAM" id="MobiDB-lite"/>
    </source>
</evidence>
<evidence type="ECO:0000313" key="2">
    <source>
        <dbReference type="EMBL" id="GAO19303.1"/>
    </source>
</evidence>
<reference evidence="5" key="2">
    <citation type="journal article" date="2016" name="Genome Announc.">
        <title>Genome sequence of Ustilaginoidea virens IPU010, a rice pathogenic fungus causing false smut.</title>
        <authorList>
            <person name="Kumagai T."/>
            <person name="Ishii T."/>
            <person name="Terai G."/>
            <person name="Umemura M."/>
            <person name="Machida M."/>
            <person name="Asai K."/>
        </authorList>
    </citation>
    <scope>NUCLEOTIDE SEQUENCE [LARGE SCALE GENOMIC DNA]</scope>
    <source>
        <strain evidence="5">IPU010</strain>
    </source>
</reference>
<evidence type="ECO:0000313" key="5">
    <source>
        <dbReference type="Proteomes" id="UP000054053"/>
    </source>
</evidence>
<feature type="compositionally biased region" description="Polar residues" evidence="1">
    <location>
        <begin position="22"/>
        <end position="31"/>
    </location>
</feature>
<dbReference type="HOGENOM" id="CLU_2074931_0_0_1"/>
<feature type="region of interest" description="Disordered" evidence="1">
    <location>
        <begin position="49"/>
        <end position="85"/>
    </location>
</feature>
<evidence type="ECO:0000313" key="3">
    <source>
        <dbReference type="EMBL" id="QUC20951.1"/>
    </source>
</evidence>
<gene>
    <name evidence="3" type="ORF">UV8b_05192</name>
    <name evidence="2" type="ORF">UVI_02008380</name>
</gene>
<reference evidence="3" key="3">
    <citation type="submission" date="2020-03" db="EMBL/GenBank/DDBJ databases">
        <title>A mixture of massive structural variations and highly conserved coding sequences in Ustilaginoidea virens genome.</title>
        <authorList>
            <person name="Zhang K."/>
            <person name="Zhao Z."/>
            <person name="Zhang Z."/>
            <person name="Li Y."/>
            <person name="Hsiang T."/>
            <person name="Sun W."/>
        </authorList>
    </citation>
    <scope>NUCLEOTIDE SEQUENCE</scope>
    <source>
        <strain evidence="3">UV-8b</strain>
    </source>
</reference>
<dbReference type="RefSeq" id="XP_042998624.1">
    <property type="nucleotide sequence ID" value="XM_043142690.1"/>
</dbReference>